<gene>
    <name evidence="1" type="ORF">V6N12_036569</name>
</gene>
<evidence type="ECO:0000313" key="1">
    <source>
        <dbReference type="EMBL" id="KAK8564445.1"/>
    </source>
</evidence>
<dbReference type="EMBL" id="JBBPBM010000011">
    <property type="protein sequence ID" value="KAK8564445.1"/>
    <property type="molecule type" value="Genomic_DNA"/>
</dbReference>
<protein>
    <submittedName>
        <fullName evidence="1">Uncharacterized protein</fullName>
    </submittedName>
</protein>
<sequence length="114" mass="12663">MVREDTCLVSYVIGKPIQALIKPLPRGCTGALDVPEKTTVEATQCDAVEGTEGRAYRLFRQHSLRSEDPACSRIRATLHLRAHPENNSKLVDSENSAKLHHEQKTNSLIILVSM</sequence>
<proteinExistence type="predicted"/>
<evidence type="ECO:0000313" key="2">
    <source>
        <dbReference type="Proteomes" id="UP001472677"/>
    </source>
</evidence>
<organism evidence="1 2">
    <name type="scientific">Hibiscus sabdariffa</name>
    <name type="common">roselle</name>
    <dbReference type="NCBI Taxonomy" id="183260"/>
    <lineage>
        <taxon>Eukaryota</taxon>
        <taxon>Viridiplantae</taxon>
        <taxon>Streptophyta</taxon>
        <taxon>Embryophyta</taxon>
        <taxon>Tracheophyta</taxon>
        <taxon>Spermatophyta</taxon>
        <taxon>Magnoliopsida</taxon>
        <taxon>eudicotyledons</taxon>
        <taxon>Gunneridae</taxon>
        <taxon>Pentapetalae</taxon>
        <taxon>rosids</taxon>
        <taxon>malvids</taxon>
        <taxon>Malvales</taxon>
        <taxon>Malvaceae</taxon>
        <taxon>Malvoideae</taxon>
        <taxon>Hibiscus</taxon>
    </lineage>
</organism>
<accession>A0ABR2ER30</accession>
<dbReference type="Proteomes" id="UP001472677">
    <property type="component" value="Unassembled WGS sequence"/>
</dbReference>
<comment type="caution">
    <text evidence="1">The sequence shown here is derived from an EMBL/GenBank/DDBJ whole genome shotgun (WGS) entry which is preliminary data.</text>
</comment>
<keyword evidence="2" id="KW-1185">Reference proteome</keyword>
<reference evidence="1 2" key="1">
    <citation type="journal article" date="2024" name="G3 (Bethesda)">
        <title>Genome assembly of Hibiscus sabdariffa L. provides insights into metabolisms of medicinal natural products.</title>
        <authorList>
            <person name="Kim T."/>
        </authorList>
    </citation>
    <scope>NUCLEOTIDE SEQUENCE [LARGE SCALE GENOMIC DNA]</scope>
    <source>
        <strain evidence="1">TK-2024</strain>
        <tissue evidence="1">Old leaves</tissue>
    </source>
</reference>
<name>A0ABR2ER30_9ROSI</name>